<dbReference type="RefSeq" id="WP_046558221.1">
    <property type="nucleotide sequence ID" value="NZ_LAHO01000013.1"/>
</dbReference>
<name>A0A0M2V356_9GAMM</name>
<dbReference type="AlphaFoldDB" id="A0A0M2V356"/>
<comment type="caution">
    <text evidence="1">The sequence shown here is derived from an EMBL/GenBank/DDBJ whole genome shotgun (WGS) entry which is preliminary data.</text>
</comment>
<proteinExistence type="predicted"/>
<evidence type="ECO:0000313" key="2">
    <source>
        <dbReference type="Proteomes" id="UP000034228"/>
    </source>
</evidence>
<dbReference type="OrthoDB" id="6195342at2"/>
<dbReference type="EMBL" id="LAHO01000013">
    <property type="protein sequence ID" value="KKO44834.1"/>
    <property type="molecule type" value="Genomic_DNA"/>
</dbReference>
<reference evidence="1 2" key="1">
    <citation type="submission" date="2015-03" db="EMBL/GenBank/DDBJ databases">
        <title>Draft genome sequences of two protease-producing strains of Arsukibacterium isolated from two cold and alkaline environments.</title>
        <authorList>
            <person name="Lylloff J.E."/>
            <person name="Skov L.B."/>
            <person name="Jepsen M."/>
            <person name="Hallin P.F."/>
            <person name="Sorensen S.J."/>
            <person name="Stougaard P."/>
            <person name="Glaring M.A."/>
        </authorList>
    </citation>
    <scope>NUCLEOTIDE SEQUENCE [LARGE SCALE GENOMIC DNA]</scope>
    <source>
        <strain evidence="1 2">GCM72</strain>
    </source>
</reference>
<dbReference type="STRING" id="336831.WG68_13430"/>
<gene>
    <name evidence="1" type="ORF">WG68_13430</name>
</gene>
<protein>
    <submittedName>
        <fullName evidence="1">Toxin YafO</fullName>
    </submittedName>
</protein>
<keyword evidence="2" id="KW-1185">Reference proteome</keyword>
<dbReference type="Pfam" id="PF13957">
    <property type="entry name" value="YafO_toxin"/>
    <property type="match status" value="1"/>
</dbReference>
<accession>A0A0M2V356</accession>
<sequence>MIRVFTSKVLDEVLTAEERAALIQDFRLYKSGMLPALFGKDVAYDHPFNLDIIKQEQVRHIHLAANGSGFPVLLAQLKRTSDTHLVYCQGFSNENCYLLMAILQPDAHNLAKSNQLMYQLGLMAQAFRQQF</sequence>
<evidence type="ECO:0000313" key="1">
    <source>
        <dbReference type="EMBL" id="KKO44834.1"/>
    </source>
</evidence>
<dbReference type="NCBIfam" id="NF007377">
    <property type="entry name" value="PRK09885.1"/>
    <property type="match status" value="1"/>
</dbReference>
<dbReference type="InterPro" id="IPR020353">
    <property type="entry name" value="Toxin_YafO"/>
</dbReference>
<organism evidence="1 2">
    <name type="scientific">Arsukibacterium ikkense</name>
    <dbReference type="NCBI Taxonomy" id="336831"/>
    <lineage>
        <taxon>Bacteria</taxon>
        <taxon>Pseudomonadati</taxon>
        <taxon>Pseudomonadota</taxon>
        <taxon>Gammaproteobacteria</taxon>
        <taxon>Chromatiales</taxon>
        <taxon>Chromatiaceae</taxon>
        <taxon>Arsukibacterium</taxon>
    </lineage>
</organism>
<dbReference type="Proteomes" id="UP000034228">
    <property type="component" value="Unassembled WGS sequence"/>
</dbReference>